<evidence type="ECO:0000259" key="1">
    <source>
        <dbReference type="Pfam" id="PF13568"/>
    </source>
</evidence>
<dbReference type="Proteomes" id="UP000614216">
    <property type="component" value="Unassembled WGS sequence"/>
</dbReference>
<accession>A0A937KG66</accession>
<keyword evidence="3" id="KW-1185">Reference proteome</keyword>
<comment type="caution">
    <text evidence="2">The sequence shown here is derived from an EMBL/GenBank/DDBJ whole genome shotgun (WGS) entry which is preliminary data.</text>
</comment>
<dbReference type="InterPro" id="IPR011250">
    <property type="entry name" value="OMP/PagP_B-barrel"/>
</dbReference>
<dbReference type="InterPro" id="IPR025665">
    <property type="entry name" value="Beta-barrel_OMP_2"/>
</dbReference>
<evidence type="ECO:0000313" key="2">
    <source>
        <dbReference type="EMBL" id="MBL6448878.1"/>
    </source>
</evidence>
<dbReference type="EMBL" id="JAEUGD010000066">
    <property type="protein sequence ID" value="MBL6448878.1"/>
    <property type="molecule type" value="Genomic_DNA"/>
</dbReference>
<evidence type="ECO:0000313" key="3">
    <source>
        <dbReference type="Proteomes" id="UP000614216"/>
    </source>
</evidence>
<sequence length="192" mass="20475">MKKITLLAIFSIISIIGLHAQGIGLGVKAGVNFANQDFEADGLSVSPDGKTGFHFGAFASLMFSDKLGLQPEILYSTKGSEFDLGALGSTETDLSYLEIPILLRFQPIEILSVHAGPQFGILASAEQDGTDIKDNLKGSDLSLAVGSQVELPLGFVGGARYVLGLSDINDVSTSNTEVKNRTFQLFVGWKFM</sequence>
<dbReference type="Pfam" id="PF13568">
    <property type="entry name" value="OMP_b-brl_2"/>
    <property type="match status" value="1"/>
</dbReference>
<proteinExistence type="predicted"/>
<gene>
    <name evidence="2" type="ORF">JMN32_21375</name>
</gene>
<dbReference type="RefSeq" id="WP_202858418.1">
    <property type="nucleotide sequence ID" value="NZ_JAEUGD010000066.1"/>
</dbReference>
<organism evidence="2 3">
    <name type="scientific">Fulvivirga marina</name>
    <dbReference type="NCBI Taxonomy" id="2494733"/>
    <lineage>
        <taxon>Bacteria</taxon>
        <taxon>Pseudomonadati</taxon>
        <taxon>Bacteroidota</taxon>
        <taxon>Cytophagia</taxon>
        <taxon>Cytophagales</taxon>
        <taxon>Fulvivirgaceae</taxon>
        <taxon>Fulvivirga</taxon>
    </lineage>
</organism>
<protein>
    <submittedName>
        <fullName evidence="2">PorT family protein</fullName>
    </submittedName>
</protein>
<reference evidence="2" key="1">
    <citation type="submission" date="2021-01" db="EMBL/GenBank/DDBJ databases">
        <title>Fulvivirga kasyanovii gen. nov., sp nov., a novel member of the phylum Bacteroidetes isolated from seawater in a mussel farm.</title>
        <authorList>
            <person name="Zhao L.-H."/>
            <person name="Wang Z.-J."/>
        </authorList>
    </citation>
    <scope>NUCLEOTIDE SEQUENCE</scope>
    <source>
        <strain evidence="2">29W222</strain>
    </source>
</reference>
<dbReference type="SUPFAM" id="SSF56925">
    <property type="entry name" value="OMPA-like"/>
    <property type="match status" value="1"/>
</dbReference>
<name>A0A937KG66_9BACT</name>
<dbReference type="AlphaFoldDB" id="A0A937KG66"/>
<feature type="domain" description="Outer membrane protein beta-barrel" evidence="1">
    <location>
        <begin position="20"/>
        <end position="168"/>
    </location>
</feature>